<keyword evidence="7 14" id="KW-0418">Kinase</keyword>
<comment type="function">
    <text evidence="10">Catalyzes the transfer of pyrophosphate from adenosine triphosphate (ATP) to 6-hydroxymethyl-7,8-dihydropterin, an enzymatic step in folate biosynthesis pathway.</text>
</comment>
<dbReference type="SUPFAM" id="SSF55083">
    <property type="entry name" value="6-hydroxymethyl-7,8-dihydropterin pyrophosphokinase, HPPK"/>
    <property type="match status" value="1"/>
</dbReference>
<name>F0R0I2_PHOSB</name>
<dbReference type="Gene3D" id="3.30.70.560">
    <property type="entry name" value="7,8-Dihydro-6-hydroxymethylpterin-pyrophosphokinase HPPK"/>
    <property type="match status" value="1"/>
</dbReference>
<dbReference type="InterPro" id="IPR035907">
    <property type="entry name" value="Hppk_sf"/>
</dbReference>
<dbReference type="GO" id="GO:0003848">
    <property type="term" value="F:2-amino-4-hydroxy-6-hydroxymethyldihydropteridine diphosphokinase activity"/>
    <property type="evidence" value="ECO:0007669"/>
    <property type="project" value="UniProtKB-EC"/>
</dbReference>
<dbReference type="RefSeq" id="WP_013616673.1">
    <property type="nucleotide sequence ID" value="NC_015164.1"/>
</dbReference>
<keyword evidence="8" id="KW-0067">ATP-binding</keyword>
<dbReference type="Proteomes" id="UP000007486">
    <property type="component" value="Chromosome"/>
</dbReference>
<dbReference type="AlphaFoldDB" id="F0R0I2"/>
<evidence type="ECO:0000256" key="7">
    <source>
        <dbReference type="ARBA" id="ARBA00022777"/>
    </source>
</evidence>
<gene>
    <name evidence="14" type="ordered locus">Bacsa_0622</name>
</gene>
<dbReference type="EMBL" id="CP002530">
    <property type="protein sequence ID" value="ADY35218.1"/>
    <property type="molecule type" value="Genomic_DNA"/>
</dbReference>
<evidence type="ECO:0000256" key="1">
    <source>
        <dbReference type="ARBA" id="ARBA00005051"/>
    </source>
</evidence>
<dbReference type="GO" id="GO:0005524">
    <property type="term" value="F:ATP binding"/>
    <property type="evidence" value="ECO:0007669"/>
    <property type="project" value="UniProtKB-KW"/>
</dbReference>
<dbReference type="OrthoDB" id="1122272at2"/>
<reference evidence="14 15" key="1">
    <citation type="journal article" date="2011" name="Stand. Genomic Sci.">
        <title>Complete genome sequence of Bacteroides salanitronis type strain (BL78).</title>
        <authorList>
            <person name="Gronow S."/>
            <person name="Held B."/>
            <person name="Lucas S."/>
            <person name="Lapidus A."/>
            <person name="Del Rio T.G."/>
            <person name="Nolan M."/>
            <person name="Tice H."/>
            <person name="Deshpande S."/>
            <person name="Cheng J.F."/>
            <person name="Pitluck S."/>
            <person name="Liolios K."/>
            <person name="Pagani I."/>
            <person name="Ivanova N."/>
            <person name="Mavromatis K."/>
            <person name="Pati A."/>
            <person name="Tapia R."/>
            <person name="Han C."/>
            <person name="Goodwin L."/>
            <person name="Chen A."/>
            <person name="Palaniappan K."/>
            <person name="Land M."/>
            <person name="Hauser L."/>
            <person name="Chang Y.J."/>
            <person name="Jeffries C.D."/>
            <person name="Brambilla E.M."/>
            <person name="Rohde M."/>
            <person name="Goker M."/>
            <person name="Detter J.C."/>
            <person name="Woyke T."/>
            <person name="Bristow J."/>
            <person name="Markowitz V."/>
            <person name="Hugenholtz P."/>
            <person name="Kyrpides N.C."/>
            <person name="Klenk H.P."/>
            <person name="Eisen J.A."/>
        </authorList>
    </citation>
    <scope>NUCLEOTIDE SEQUENCE [LARGE SCALE GENOMIC DNA]</scope>
    <source>
        <strain evidence="14 15">DSM 18170</strain>
    </source>
</reference>
<dbReference type="PANTHER" id="PTHR43071:SF1">
    <property type="entry name" value="2-AMINO-4-HYDROXY-6-HYDROXYMETHYLDIHYDROPTERIDINE PYROPHOSPHOKINASE"/>
    <property type="match status" value="1"/>
</dbReference>
<evidence type="ECO:0000256" key="2">
    <source>
        <dbReference type="ARBA" id="ARBA00005810"/>
    </source>
</evidence>
<dbReference type="KEGG" id="bsa:Bacsa_0622"/>
<dbReference type="eggNOG" id="COG0801">
    <property type="taxonomic scope" value="Bacteria"/>
</dbReference>
<dbReference type="GO" id="GO:0016301">
    <property type="term" value="F:kinase activity"/>
    <property type="evidence" value="ECO:0007669"/>
    <property type="project" value="UniProtKB-KW"/>
</dbReference>
<organism evidence="14 15">
    <name type="scientific">Phocaeicola salanitronis (strain DSM 18170 / JCM 13657 / CCUG 60908 / BL78)</name>
    <name type="common">Bacteroides salanitronis</name>
    <dbReference type="NCBI Taxonomy" id="667015"/>
    <lineage>
        <taxon>Bacteria</taxon>
        <taxon>Pseudomonadati</taxon>
        <taxon>Bacteroidota</taxon>
        <taxon>Bacteroidia</taxon>
        <taxon>Bacteroidales</taxon>
        <taxon>Bacteroidaceae</taxon>
        <taxon>Phocaeicola</taxon>
    </lineage>
</organism>
<feature type="domain" description="7,8-dihydro-6-hydroxymethylpterin-pyrophosphokinase" evidence="13">
    <location>
        <begin position="9"/>
        <end position="121"/>
    </location>
</feature>
<dbReference type="UniPathway" id="UPA00077">
    <property type="reaction ID" value="UER00155"/>
</dbReference>
<dbReference type="HOGENOM" id="CLU_097916_4_0_10"/>
<dbReference type="STRING" id="667015.Bacsa_0622"/>
<evidence type="ECO:0000256" key="12">
    <source>
        <dbReference type="ARBA" id="ARBA00033413"/>
    </source>
</evidence>
<dbReference type="InterPro" id="IPR000550">
    <property type="entry name" value="Hppk"/>
</dbReference>
<evidence type="ECO:0000259" key="13">
    <source>
        <dbReference type="Pfam" id="PF01288"/>
    </source>
</evidence>
<evidence type="ECO:0000256" key="3">
    <source>
        <dbReference type="ARBA" id="ARBA00013253"/>
    </source>
</evidence>
<keyword evidence="9" id="KW-0289">Folate biosynthesis</keyword>
<evidence type="ECO:0000256" key="4">
    <source>
        <dbReference type="ARBA" id="ARBA00016218"/>
    </source>
</evidence>
<comment type="similarity">
    <text evidence="2">Belongs to the HPPK family.</text>
</comment>
<dbReference type="EC" id="2.7.6.3" evidence="3"/>
<keyword evidence="5" id="KW-0808">Transferase</keyword>
<dbReference type="Pfam" id="PF01288">
    <property type="entry name" value="HPPK"/>
    <property type="match status" value="1"/>
</dbReference>
<sequence>MKNMHRCILCIGSNYRAETFMELAEMLLNRRFPSIRWGKMIKTLPEGTTCPDPYFNRAASFDTAWDADALRNYFKSIEKACGRTLLSKQMGIIPLDIDLLMMDNTVLKPEDMQKMYVRQALQGFET</sequence>
<dbReference type="GO" id="GO:0046656">
    <property type="term" value="P:folic acid biosynthetic process"/>
    <property type="evidence" value="ECO:0007669"/>
    <property type="project" value="UniProtKB-KW"/>
</dbReference>
<accession>F0R0I2</accession>
<evidence type="ECO:0000256" key="9">
    <source>
        <dbReference type="ARBA" id="ARBA00022909"/>
    </source>
</evidence>
<evidence type="ECO:0000256" key="8">
    <source>
        <dbReference type="ARBA" id="ARBA00022840"/>
    </source>
</evidence>
<dbReference type="GO" id="GO:0046654">
    <property type="term" value="P:tetrahydrofolate biosynthetic process"/>
    <property type="evidence" value="ECO:0007669"/>
    <property type="project" value="UniProtKB-UniPathway"/>
</dbReference>
<keyword evidence="15" id="KW-1185">Reference proteome</keyword>
<protein>
    <recommendedName>
        <fullName evidence="4">2-amino-4-hydroxy-6-hydroxymethyldihydropteridine pyrophosphokinase</fullName>
        <ecNumber evidence="3">2.7.6.3</ecNumber>
    </recommendedName>
    <alternativeName>
        <fullName evidence="11">6-hydroxymethyl-7,8-dihydropterin pyrophosphokinase</fullName>
    </alternativeName>
    <alternativeName>
        <fullName evidence="12">7,8-dihydro-6-hydroxymethylpterin-pyrophosphokinase</fullName>
    </alternativeName>
</protein>
<keyword evidence="6" id="KW-0547">Nucleotide-binding</keyword>
<comment type="pathway">
    <text evidence="1">Cofactor biosynthesis; tetrahydrofolate biosynthesis; 2-amino-4-hydroxy-6-hydroxymethyl-7,8-dihydropteridine diphosphate from 7,8-dihydroneopterin triphosphate: step 4/4.</text>
</comment>
<evidence type="ECO:0000256" key="10">
    <source>
        <dbReference type="ARBA" id="ARBA00029409"/>
    </source>
</evidence>
<dbReference type="PANTHER" id="PTHR43071">
    <property type="entry name" value="2-AMINO-4-HYDROXY-6-HYDROXYMETHYLDIHYDROPTERIDINE PYROPHOSPHOKINASE"/>
    <property type="match status" value="1"/>
</dbReference>
<evidence type="ECO:0000313" key="15">
    <source>
        <dbReference type="Proteomes" id="UP000007486"/>
    </source>
</evidence>
<evidence type="ECO:0000256" key="5">
    <source>
        <dbReference type="ARBA" id="ARBA00022679"/>
    </source>
</evidence>
<evidence type="ECO:0000256" key="6">
    <source>
        <dbReference type="ARBA" id="ARBA00022741"/>
    </source>
</evidence>
<evidence type="ECO:0000313" key="14">
    <source>
        <dbReference type="EMBL" id="ADY35218.1"/>
    </source>
</evidence>
<evidence type="ECO:0000256" key="11">
    <source>
        <dbReference type="ARBA" id="ARBA00029766"/>
    </source>
</evidence>
<proteinExistence type="inferred from homology"/>